<dbReference type="Gene3D" id="3.10.20.310">
    <property type="entry name" value="membrane protein fhac"/>
    <property type="match status" value="1"/>
</dbReference>
<proteinExistence type="predicted"/>
<dbReference type="InterPro" id="IPR039910">
    <property type="entry name" value="D15-like"/>
</dbReference>
<feature type="domain" description="Bacterial surface antigen (D15)" evidence="6">
    <location>
        <begin position="380"/>
        <end position="735"/>
    </location>
</feature>
<dbReference type="EMBL" id="CP119311">
    <property type="protein sequence ID" value="WEK33503.1"/>
    <property type="molecule type" value="Genomic_DNA"/>
</dbReference>
<keyword evidence="4" id="KW-0472">Membrane</keyword>
<evidence type="ECO:0000313" key="8">
    <source>
        <dbReference type="Proteomes" id="UP001220610"/>
    </source>
</evidence>
<reference evidence="7" key="1">
    <citation type="submission" date="2023-03" db="EMBL/GenBank/DDBJ databases">
        <title>Andean soil-derived lignocellulolytic bacterial consortium as a source of novel taxa and putative plastic-active enzymes.</title>
        <authorList>
            <person name="Diaz-Garcia L."/>
            <person name="Chuvochina M."/>
            <person name="Feuerriegel G."/>
            <person name="Bunk B."/>
            <person name="Sproer C."/>
            <person name="Streit W.R."/>
            <person name="Rodriguez L.M."/>
            <person name="Overmann J."/>
            <person name="Jimenez D.J."/>
        </authorList>
    </citation>
    <scope>NUCLEOTIDE SEQUENCE</scope>
    <source>
        <strain evidence="7">MAG 7</strain>
    </source>
</reference>
<keyword evidence="5" id="KW-0998">Cell outer membrane</keyword>
<dbReference type="Pfam" id="PF01103">
    <property type="entry name" value="Omp85"/>
    <property type="match status" value="1"/>
</dbReference>
<evidence type="ECO:0000256" key="4">
    <source>
        <dbReference type="ARBA" id="ARBA00023136"/>
    </source>
</evidence>
<accession>A0AAJ5WN79</accession>
<name>A0AAJ5WN79_9BACT</name>
<protein>
    <submittedName>
        <fullName evidence="7">BamA/TamA family outer membrane protein</fullName>
    </submittedName>
</protein>
<keyword evidence="2" id="KW-0812">Transmembrane</keyword>
<evidence type="ECO:0000256" key="5">
    <source>
        <dbReference type="ARBA" id="ARBA00023237"/>
    </source>
</evidence>
<gene>
    <name evidence="7" type="ORF">P0Y53_13510</name>
</gene>
<dbReference type="InterPro" id="IPR000184">
    <property type="entry name" value="Bac_surfAg_D15"/>
</dbReference>
<dbReference type="Gene3D" id="2.40.160.50">
    <property type="entry name" value="membrane protein fhac: a member of the omp85/tpsb transporter family"/>
    <property type="match status" value="1"/>
</dbReference>
<comment type="subcellular location">
    <subcellularLocation>
        <location evidence="1">Membrane</location>
    </subcellularLocation>
</comment>
<dbReference type="PANTHER" id="PTHR12815:SF47">
    <property type="entry name" value="TRANSLOCATION AND ASSEMBLY MODULE SUBUNIT TAMA"/>
    <property type="match status" value="1"/>
</dbReference>
<dbReference type="PANTHER" id="PTHR12815">
    <property type="entry name" value="SORTING AND ASSEMBLY MACHINERY SAMM50 PROTEIN FAMILY MEMBER"/>
    <property type="match status" value="1"/>
</dbReference>
<evidence type="ECO:0000256" key="2">
    <source>
        <dbReference type="ARBA" id="ARBA00022692"/>
    </source>
</evidence>
<dbReference type="Proteomes" id="UP001220610">
    <property type="component" value="Chromosome"/>
</dbReference>
<evidence type="ECO:0000256" key="1">
    <source>
        <dbReference type="ARBA" id="ARBA00004370"/>
    </source>
</evidence>
<sequence length="770" mass="87178">MKGQRIIFGTMLIAGLWGLASCSNTKHLPAGESLYTGSEIKIEGKDISKKQKKALQTDLQALTRPRPNRKLLGMRIRLLAYNLAGNPKKENGLRGKLKYKFGEPPVVLTDVNLEKNNAVLVSHLENRGWFKAISVGDTVVKKRKATAIYTITPGPQYKIREVVFEVDSSFIGNNIRYAGEKTLLRPTYPFNLDMIKDERLRIDAYLKENGFYFFSPEYILVDADSTIGNNEVNLYVRLKPGTPRQAKELYTIKDVFIYANYRLNQTRTDSSSSRVDTSTRNATFYQGYYVIDRQKRYKPKMFEQSMQFNQNDVYNRTDHNLSLNRLVNLGVFKFVKNRFEVANTPFAQLNSYYYLTPLPKKSLRLEIGGNTKSNNLVGSMFTLGWRNRNTFRAGELFTVSASAGAEVQYSSALKGYNVYRAGLEAGLSFPRFLIPFVQVNTRGGFVPKTNIMVGYDLLNKQKLYTLNSFRTSYGYSWKESLFKEHQFNPISVNFVQPMNVSPEYQAAADTNSSLAKIIERQFILGSTYNWTYNELVDDKNTNAIYFSGTMDVSGNAAGLITGAKPSKPGKIAGEVFSQYVKAEGDFRVYRRLGTNSKWANRLIVGAGYPYGNSRELPFIKQFFIGGNNSIRAFRTRALGPGTFNGNVNTLVPDQSGDIKMEFNTELRGKLYSIFHGAVFVDAGNIWLYRDNIDKPGAQFSKTFLKELAVGTGIGLRIDVSILVLRLDVAFPLRKPFLPDGERWVIDKISFGSSDWRRDNLVYNLAIGYPF</sequence>
<dbReference type="AlphaFoldDB" id="A0AAJ5WN79"/>
<evidence type="ECO:0000313" key="7">
    <source>
        <dbReference type="EMBL" id="WEK33503.1"/>
    </source>
</evidence>
<evidence type="ECO:0000256" key="3">
    <source>
        <dbReference type="ARBA" id="ARBA00022729"/>
    </source>
</evidence>
<dbReference type="GO" id="GO:0019867">
    <property type="term" value="C:outer membrane"/>
    <property type="evidence" value="ECO:0007669"/>
    <property type="project" value="InterPro"/>
</dbReference>
<keyword evidence="3" id="KW-0732">Signal</keyword>
<organism evidence="7 8">
    <name type="scientific">Candidatus Pseudobacter hemicellulosilyticus</name>
    <dbReference type="NCBI Taxonomy" id="3121375"/>
    <lineage>
        <taxon>Bacteria</taxon>
        <taxon>Pseudomonadati</taxon>
        <taxon>Bacteroidota</taxon>
        <taxon>Chitinophagia</taxon>
        <taxon>Chitinophagales</taxon>
        <taxon>Chitinophagaceae</taxon>
        <taxon>Pseudobacter</taxon>
    </lineage>
</organism>
<evidence type="ECO:0000259" key="6">
    <source>
        <dbReference type="Pfam" id="PF01103"/>
    </source>
</evidence>